<dbReference type="GeneID" id="33940314"/>
<organism evidence="1 2">
    <name type="scientific">Edwardsiella anguillarum ET080813</name>
    <dbReference type="NCBI Taxonomy" id="667120"/>
    <lineage>
        <taxon>Bacteria</taxon>
        <taxon>Pseudomonadati</taxon>
        <taxon>Pseudomonadota</taxon>
        <taxon>Gammaproteobacteria</taxon>
        <taxon>Enterobacterales</taxon>
        <taxon>Hafniaceae</taxon>
        <taxon>Edwardsiella</taxon>
    </lineage>
</organism>
<dbReference type="HOGENOM" id="CLU_1872165_0_0_6"/>
<dbReference type="RefSeq" id="WP_034171775.1">
    <property type="nucleotide sequence ID" value="NZ_CP006664.1"/>
</dbReference>
<reference evidence="1 2" key="1">
    <citation type="journal article" date="2012" name="PLoS ONE">
        <title>Edwardsiella comparative phylogenomics reveal the new intra/inter-species taxonomic relationships, virulence evolution and niche adaptation mechanisms.</title>
        <authorList>
            <person name="Yang M."/>
            <person name="Lv Y."/>
            <person name="Xiao J."/>
            <person name="Wu H."/>
            <person name="Zheng H."/>
            <person name="Liu Q."/>
            <person name="Zhang Y."/>
            <person name="Wang Q."/>
        </authorList>
    </citation>
    <scope>NUCLEOTIDE SEQUENCE [LARGE SCALE GENOMIC DNA]</scope>
    <source>
        <strain evidence="2">080813</strain>
    </source>
</reference>
<proteinExistence type="predicted"/>
<evidence type="ECO:0000313" key="1">
    <source>
        <dbReference type="EMBL" id="AIJ09231.1"/>
    </source>
</evidence>
<dbReference type="Proteomes" id="UP000028681">
    <property type="component" value="Chromosome"/>
</dbReference>
<dbReference type="EMBL" id="CP006664">
    <property type="protein sequence ID" value="AIJ09231.1"/>
    <property type="molecule type" value="Genomic_DNA"/>
</dbReference>
<accession>A0A076LMT1</accession>
<dbReference type="AlphaFoldDB" id="A0A076LMT1"/>
<name>A0A076LMT1_9GAMM</name>
<gene>
    <name evidence="1" type="ORF">ETEE_2798</name>
</gene>
<dbReference type="KEGG" id="ete:ETEE_2798"/>
<evidence type="ECO:0000313" key="2">
    <source>
        <dbReference type="Proteomes" id="UP000028681"/>
    </source>
</evidence>
<protein>
    <submittedName>
        <fullName evidence="1">TonB-dependent receptor</fullName>
    </submittedName>
</protein>
<sequence length="136" mass="15031">MVQSATLSAPGAYSAEGEALPDAASAIVLRVVDRDDALNLMRTLVFPVSESQEQVSQALQRNPQAIEQWLAHFNSGFAENLQCWLEQYILVVPHVRENLPAVQSHLVRLLGALQLTYRPGAIVPLTQWVDMLEARA</sequence>
<keyword evidence="1" id="KW-0675">Receptor</keyword>